<dbReference type="InterPro" id="IPR023210">
    <property type="entry name" value="NADP_OxRdtase_dom"/>
</dbReference>
<dbReference type="InterPro" id="IPR050791">
    <property type="entry name" value="Aldo-Keto_reductase"/>
</dbReference>
<evidence type="ECO:0000313" key="4">
    <source>
        <dbReference type="Proteomes" id="UP000807342"/>
    </source>
</evidence>
<sequence>MPATPTRKIGTDSVPALGLGLMGLSICYGQVESDEERLKFLDAAVEEGWTFWDSADVYGDSEDLIGKWLKRTGNRNKIFLATKFGAVQTNPRGIDGSPEYTKAACKKSLERLGIDQIDLYYLHVRYLGLSEVSSATLRRAHAVHPISAVQVEYSPFTLFIEDEKVGLLKTCRELGVPVIAYSPIGRGLLTGQFKSPDDFEEGDWRKAIPRFSKENFPKILQIADGLAEIGKKHNATAGQVALAWVLAQGTDFIPIPGMKKIKYLRENFGAINITLTEDEKAKIRKLAEDSEIMTTSVTPSFDHAQSQRHNLHLSACGLGACIVYTA</sequence>
<dbReference type="AlphaFoldDB" id="A0A9P5XBJ7"/>
<dbReference type="InterPro" id="IPR036812">
    <property type="entry name" value="NAD(P)_OxRdtase_dom_sf"/>
</dbReference>
<evidence type="ECO:0000256" key="1">
    <source>
        <dbReference type="ARBA" id="ARBA00023002"/>
    </source>
</evidence>
<evidence type="ECO:0000313" key="3">
    <source>
        <dbReference type="EMBL" id="KAF9446997.1"/>
    </source>
</evidence>
<name>A0A9P5XBJ7_9AGAR</name>
<dbReference type="PANTHER" id="PTHR43625:SF40">
    <property type="entry name" value="ALDO-KETO REDUCTASE YAKC [NADP(+)]"/>
    <property type="match status" value="1"/>
</dbReference>
<dbReference type="SUPFAM" id="SSF51430">
    <property type="entry name" value="NAD(P)-linked oxidoreductase"/>
    <property type="match status" value="1"/>
</dbReference>
<dbReference type="GO" id="GO:0005737">
    <property type="term" value="C:cytoplasm"/>
    <property type="evidence" value="ECO:0007669"/>
    <property type="project" value="TreeGrafter"/>
</dbReference>
<dbReference type="GO" id="GO:0016491">
    <property type="term" value="F:oxidoreductase activity"/>
    <property type="evidence" value="ECO:0007669"/>
    <property type="project" value="UniProtKB-KW"/>
</dbReference>
<dbReference type="Proteomes" id="UP000807342">
    <property type="component" value="Unassembled WGS sequence"/>
</dbReference>
<dbReference type="InterPro" id="IPR020471">
    <property type="entry name" value="AKR"/>
</dbReference>
<dbReference type="Pfam" id="PF00248">
    <property type="entry name" value="Aldo_ket_red"/>
    <property type="match status" value="2"/>
</dbReference>
<dbReference type="OrthoDB" id="37537at2759"/>
<feature type="domain" description="NADP-dependent oxidoreductase" evidence="2">
    <location>
        <begin position="17"/>
        <end position="123"/>
    </location>
</feature>
<dbReference type="Gene3D" id="3.20.20.100">
    <property type="entry name" value="NADP-dependent oxidoreductase domain"/>
    <property type="match status" value="2"/>
</dbReference>
<dbReference type="PANTHER" id="PTHR43625">
    <property type="entry name" value="AFLATOXIN B1 ALDEHYDE REDUCTASE"/>
    <property type="match status" value="1"/>
</dbReference>
<comment type="caution">
    <text evidence="3">The sequence shown here is derived from an EMBL/GenBank/DDBJ whole genome shotgun (WGS) entry which is preliminary data.</text>
</comment>
<accession>A0A9P5XBJ7</accession>
<reference evidence="3" key="1">
    <citation type="submission" date="2020-11" db="EMBL/GenBank/DDBJ databases">
        <authorList>
            <consortium name="DOE Joint Genome Institute"/>
            <person name="Ahrendt S."/>
            <person name="Riley R."/>
            <person name="Andreopoulos W."/>
            <person name="Labutti K."/>
            <person name="Pangilinan J."/>
            <person name="Ruiz-Duenas F.J."/>
            <person name="Barrasa J.M."/>
            <person name="Sanchez-Garcia M."/>
            <person name="Camarero S."/>
            <person name="Miyauchi S."/>
            <person name="Serrano A."/>
            <person name="Linde D."/>
            <person name="Babiker R."/>
            <person name="Drula E."/>
            <person name="Ayuso-Fernandez I."/>
            <person name="Pacheco R."/>
            <person name="Padilla G."/>
            <person name="Ferreira P."/>
            <person name="Barriuso J."/>
            <person name="Kellner H."/>
            <person name="Castanera R."/>
            <person name="Alfaro M."/>
            <person name="Ramirez L."/>
            <person name="Pisabarro A.G."/>
            <person name="Kuo A."/>
            <person name="Tritt A."/>
            <person name="Lipzen A."/>
            <person name="He G."/>
            <person name="Yan M."/>
            <person name="Ng V."/>
            <person name="Cullen D."/>
            <person name="Martin F."/>
            <person name="Rosso M.-N."/>
            <person name="Henrissat B."/>
            <person name="Hibbett D."/>
            <person name="Martinez A.T."/>
            <person name="Grigoriev I.V."/>
        </authorList>
    </citation>
    <scope>NUCLEOTIDE SEQUENCE</scope>
    <source>
        <strain evidence="3">MF-IS2</strain>
    </source>
</reference>
<protein>
    <submittedName>
        <fullName evidence="3">Aldo/keto reductase</fullName>
    </submittedName>
</protein>
<keyword evidence="1" id="KW-0560">Oxidoreductase</keyword>
<gene>
    <name evidence="3" type="ORF">P691DRAFT_793956</name>
</gene>
<keyword evidence="4" id="KW-1185">Reference proteome</keyword>
<dbReference type="EMBL" id="MU151220">
    <property type="protein sequence ID" value="KAF9446997.1"/>
    <property type="molecule type" value="Genomic_DNA"/>
</dbReference>
<organism evidence="3 4">
    <name type="scientific">Macrolepiota fuliginosa MF-IS2</name>
    <dbReference type="NCBI Taxonomy" id="1400762"/>
    <lineage>
        <taxon>Eukaryota</taxon>
        <taxon>Fungi</taxon>
        <taxon>Dikarya</taxon>
        <taxon>Basidiomycota</taxon>
        <taxon>Agaricomycotina</taxon>
        <taxon>Agaricomycetes</taxon>
        <taxon>Agaricomycetidae</taxon>
        <taxon>Agaricales</taxon>
        <taxon>Agaricineae</taxon>
        <taxon>Agaricaceae</taxon>
        <taxon>Macrolepiota</taxon>
    </lineage>
</organism>
<evidence type="ECO:0000259" key="2">
    <source>
        <dbReference type="Pfam" id="PF00248"/>
    </source>
</evidence>
<dbReference type="PRINTS" id="PR00069">
    <property type="entry name" value="ALDKETRDTASE"/>
</dbReference>
<proteinExistence type="predicted"/>
<feature type="domain" description="NADP-dependent oxidoreductase" evidence="2">
    <location>
        <begin position="124"/>
        <end position="287"/>
    </location>
</feature>